<dbReference type="PANTHER" id="PTHR43462:SF2">
    <property type="entry name" value="THREONYL AND ALANYL TRNA SYNTHETASE SECOND ADDITIONAL DOMAIN-CONTAINING PROTEIN"/>
    <property type="match status" value="1"/>
</dbReference>
<evidence type="ECO:0008006" key="3">
    <source>
        <dbReference type="Google" id="ProtNLM"/>
    </source>
</evidence>
<comment type="caution">
    <text evidence="1">The sequence shown here is derived from an EMBL/GenBank/DDBJ whole genome shotgun (WGS) entry which is preliminary data.</text>
</comment>
<dbReference type="InterPro" id="IPR051335">
    <property type="entry name" value="Alanyl-tRNA_Editing_Enzymes"/>
</dbReference>
<dbReference type="Gene3D" id="2.40.30.130">
    <property type="match status" value="1"/>
</dbReference>
<dbReference type="EMBL" id="MU003800">
    <property type="protein sequence ID" value="KAF2720338.1"/>
    <property type="molecule type" value="Genomic_DNA"/>
</dbReference>
<dbReference type="InterPro" id="IPR009000">
    <property type="entry name" value="Transl_B-barrel_sf"/>
</dbReference>
<proteinExistence type="predicted"/>
<gene>
    <name evidence="1" type="ORF">K431DRAFT_304343</name>
</gene>
<dbReference type="Proteomes" id="UP000799441">
    <property type="component" value="Unassembled WGS sequence"/>
</dbReference>
<dbReference type="Gene3D" id="3.30.980.10">
    <property type="entry name" value="Threonyl-trna Synthetase, Chain A, domain 2"/>
    <property type="match status" value="1"/>
</dbReference>
<evidence type="ECO:0000313" key="2">
    <source>
        <dbReference type="Proteomes" id="UP000799441"/>
    </source>
</evidence>
<dbReference type="AlphaFoldDB" id="A0A9P4Q6S3"/>
<evidence type="ECO:0000313" key="1">
    <source>
        <dbReference type="EMBL" id="KAF2720338.1"/>
    </source>
</evidence>
<dbReference type="OrthoDB" id="288942at2759"/>
<accession>A0A9P4Q6S3</accession>
<dbReference type="GO" id="GO:0000166">
    <property type="term" value="F:nucleotide binding"/>
    <property type="evidence" value="ECO:0007669"/>
    <property type="project" value="InterPro"/>
</dbReference>
<dbReference type="PANTHER" id="PTHR43462">
    <property type="entry name" value="ALANYL-TRNA EDITING PROTEIN"/>
    <property type="match status" value="1"/>
</dbReference>
<dbReference type="SUPFAM" id="SSF50447">
    <property type="entry name" value="Translation proteins"/>
    <property type="match status" value="1"/>
</dbReference>
<protein>
    <recommendedName>
        <fullName evidence="3">Alanyl-transfer RNA synthetases family profile domain-containing protein</fullName>
    </recommendedName>
</protein>
<sequence>MTASQRPPKALYQLDERLRSYVNASESSHIVETAETIFYAQGGGQPSDTGCITKKLRSDQKSVRFDVEAVRHGKQGRILHLVTGEDIADSLHPGDLVEQRVDGIRRDLNSRAHTAGHIVGLAVRKLVEQTPELSVSELKASHFPDACFVEFKGLIDGKHKAAIQEQVSKYVKDALPIELSWYPPGDFGTHSVATTEGAYPCGGARVPDTSYVRELVIKGIKRQKGISKVSHAIADTV</sequence>
<dbReference type="InterPro" id="IPR018163">
    <property type="entry name" value="Thr/Ala-tRNA-synth_IIc_edit"/>
</dbReference>
<keyword evidence="2" id="KW-1185">Reference proteome</keyword>
<name>A0A9P4Q6S3_9PEZI</name>
<reference evidence="1" key="1">
    <citation type="journal article" date="2020" name="Stud. Mycol.">
        <title>101 Dothideomycetes genomes: a test case for predicting lifestyles and emergence of pathogens.</title>
        <authorList>
            <person name="Haridas S."/>
            <person name="Albert R."/>
            <person name="Binder M."/>
            <person name="Bloem J."/>
            <person name="Labutti K."/>
            <person name="Salamov A."/>
            <person name="Andreopoulos B."/>
            <person name="Baker S."/>
            <person name="Barry K."/>
            <person name="Bills G."/>
            <person name="Bluhm B."/>
            <person name="Cannon C."/>
            <person name="Castanera R."/>
            <person name="Culley D."/>
            <person name="Daum C."/>
            <person name="Ezra D."/>
            <person name="Gonzalez J."/>
            <person name="Henrissat B."/>
            <person name="Kuo A."/>
            <person name="Liang C."/>
            <person name="Lipzen A."/>
            <person name="Lutzoni F."/>
            <person name="Magnuson J."/>
            <person name="Mondo S."/>
            <person name="Nolan M."/>
            <person name="Ohm R."/>
            <person name="Pangilinan J."/>
            <person name="Park H.-J."/>
            <person name="Ramirez L."/>
            <person name="Alfaro M."/>
            <person name="Sun H."/>
            <person name="Tritt A."/>
            <person name="Yoshinaga Y."/>
            <person name="Zwiers L.-H."/>
            <person name="Turgeon B."/>
            <person name="Goodwin S."/>
            <person name="Spatafora J."/>
            <person name="Crous P."/>
            <person name="Grigoriev I."/>
        </authorList>
    </citation>
    <scope>NUCLEOTIDE SEQUENCE</scope>
    <source>
        <strain evidence="1">CBS 116435</strain>
    </source>
</reference>
<dbReference type="SUPFAM" id="SSF55186">
    <property type="entry name" value="ThrRS/AlaRS common domain"/>
    <property type="match status" value="1"/>
</dbReference>
<organism evidence="1 2">
    <name type="scientific">Polychaeton citri CBS 116435</name>
    <dbReference type="NCBI Taxonomy" id="1314669"/>
    <lineage>
        <taxon>Eukaryota</taxon>
        <taxon>Fungi</taxon>
        <taxon>Dikarya</taxon>
        <taxon>Ascomycota</taxon>
        <taxon>Pezizomycotina</taxon>
        <taxon>Dothideomycetes</taxon>
        <taxon>Dothideomycetidae</taxon>
        <taxon>Capnodiales</taxon>
        <taxon>Capnodiaceae</taxon>
        <taxon>Polychaeton</taxon>
    </lineage>
</organism>